<proteinExistence type="inferred from homology"/>
<dbReference type="Pfam" id="PF00005">
    <property type="entry name" value="ABC_tran"/>
    <property type="match status" value="1"/>
</dbReference>
<dbReference type="PROSITE" id="PS00211">
    <property type="entry name" value="ABC_TRANSPORTER_1"/>
    <property type="match status" value="1"/>
</dbReference>
<dbReference type="EMBL" id="LMWP01000053">
    <property type="protein sequence ID" value="KUN16575.1"/>
    <property type="molecule type" value="Genomic_DNA"/>
</dbReference>
<keyword evidence="5" id="KW-0029">Amino-acid transport</keyword>
<dbReference type="InterPro" id="IPR052156">
    <property type="entry name" value="BCAA_Transport_ATP-bd_LivF"/>
</dbReference>
<dbReference type="InterPro" id="IPR003439">
    <property type="entry name" value="ABC_transporter-like_ATP-bd"/>
</dbReference>
<dbReference type="InterPro" id="IPR017871">
    <property type="entry name" value="ABC_transporter-like_CS"/>
</dbReference>
<evidence type="ECO:0000256" key="5">
    <source>
        <dbReference type="ARBA" id="ARBA00022970"/>
    </source>
</evidence>
<sequence>MTELLLGTGLVSGYGRIEALHSVDVAVDAGQAVTVIGPNGAGKSTLLRTLAGLSRPWQGTVEFDGTDVTHWSAERRARAGLVLVPEGRHVFAGLTVEENLRLGGYAAGRAATTPGLNAVYDLFPALAVRQRQPAGTLSGGEQQMVAIGRGLMSRPKLMLLDEPSLGLAPQAVRLVTDALVELAGRGTTLVLVEQSASVAFQVAHRGYLMERGDLVASGPVDHLRKDPRVLRAYLGGPAG</sequence>
<keyword evidence="4 7" id="KW-0067">ATP-binding</keyword>
<dbReference type="AlphaFoldDB" id="A0A101PRW0"/>
<keyword evidence="3" id="KW-0547">Nucleotide-binding</keyword>
<dbReference type="GO" id="GO:0015807">
    <property type="term" value="P:L-amino acid transport"/>
    <property type="evidence" value="ECO:0007669"/>
    <property type="project" value="TreeGrafter"/>
</dbReference>
<dbReference type="Gene3D" id="3.40.50.300">
    <property type="entry name" value="P-loop containing nucleotide triphosphate hydrolases"/>
    <property type="match status" value="1"/>
</dbReference>
<protein>
    <submittedName>
        <fullName evidence="7">ABC transporter ATP-binding protein</fullName>
    </submittedName>
</protein>
<gene>
    <name evidence="7" type="ORF">AQJ11_39200</name>
</gene>
<accession>A0A101PRW0</accession>
<dbReference type="PROSITE" id="PS50893">
    <property type="entry name" value="ABC_TRANSPORTER_2"/>
    <property type="match status" value="1"/>
</dbReference>
<comment type="similarity">
    <text evidence="1">Belongs to the ABC transporter superfamily.</text>
</comment>
<evidence type="ECO:0000313" key="8">
    <source>
        <dbReference type="Proteomes" id="UP000053398"/>
    </source>
</evidence>
<dbReference type="InterPro" id="IPR003593">
    <property type="entry name" value="AAA+_ATPase"/>
</dbReference>
<dbReference type="GO" id="GO:0015658">
    <property type="term" value="F:branched-chain amino acid transmembrane transporter activity"/>
    <property type="evidence" value="ECO:0007669"/>
    <property type="project" value="TreeGrafter"/>
</dbReference>
<keyword evidence="2" id="KW-0813">Transport</keyword>
<keyword evidence="8" id="KW-1185">Reference proteome</keyword>
<dbReference type="PANTHER" id="PTHR43820:SF6">
    <property type="entry name" value="ABC TRANSPORTER ATP-BINDING PROTEIN"/>
    <property type="match status" value="1"/>
</dbReference>
<feature type="domain" description="ABC transporter" evidence="6">
    <location>
        <begin position="5"/>
        <end position="236"/>
    </location>
</feature>
<dbReference type="InterPro" id="IPR027417">
    <property type="entry name" value="P-loop_NTPase"/>
</dbReference>
<evidence type="ECO:0000256" key="2">
    <source>
        <dbReference type="ARBA" id="ARBA00022448"/>
    </source>
</evidence>
<dbReference type="Proteomes" id="UP000053398">
    <property type="component" value="Unassembled WGS sequence"/>
</dbReference>
<dbReference type="CDD" id="cd03224">
    <property type="entry name" value="ABC_TM1139_LivF_branched"/>
    <property type="match status" value="1"/>
</dbReference>
<evidence type="ECO:0000256" key="4">
    <source>
        <dbReference type="ARBA" id="ARBA00022840"/>
    </source>
</evidence>
<dbReference type="PANTHER" id="PTHR43820">
    <property type="entry name" value="HIGH-AFFINITY BRANCHED-CHAIN AMINO ACID TRANSPORT ATP-BINDING PROTEIN LIVF"/>
    <property type="match status" value="1"/>
</dbReference>
<organism evidence="7 8">
    <name type="scientific">Streptomyces corchorusii</name>
    <name type="common">Streptomyces chibaensis</name>
    <dbReference type="NCBI Taxonomy" id="1903"/>
    <lineage>
        <taxon>Bacteria</taxon>
        <taxon>Bacillati</taxon>
        <taxon>Actinomycetota</taxon>
        <taxon>Actinomycetes</taxon>
        <taxon>Kitasatosporales</taxon>
        <taxon>Streptomycetaceae</taxon>
        <taxon>Streptomyces</taxon>
    </lineage>
</organism>
<dbReference type="SUPFAM" id="SSF52540">
    <property type="entry name" value="P-loop containing nucleoside triphosphate hydrolases"/>
    <property type="match status" value="1"/>
</dbReference>
<evidence type="ECO:0000259" key="6">
    <source>
        <dbReference type="PROSITE" id="PS50893"/>
    </source>
</evidence>
<dbReference type="GO" id="GO:0005524">
    <property type="term" value="F:ATP binding"/>
    <property type="evidence" value="ECO:0007669"/>
    <property type="project" value="UniProtKB-KW"/>
</dbReference>
<evidence type="ECO:0000256" key="3">
    <source>
        <dbReference type="ARBA" id="ARBA00022741"/>
    </source>
</evidence>
<reference evidence="7 8" key="1">
    <citation type="submission" date="2015-10" db="EMBL/GenBank/DDBJ databases">
        <title>Draft genome sequence of Streptomyces corchorusii DSM 40340, type strain for the species Streptomyces corchorusii.</title>
        <authorList>
            <person name="Ruckert C."/>
            <person name="Winkler A."/>
            <person name="Kalinowski J."/>
            <person name="Kampfer P."/>
            <person name="Glaeser S."/>
        </authorList>
    </citation>
    <scope>NUCLEOTIDE SEQUENCE [LARGE SCALE GENOMIC DNA]</scope>
    <source>
        <strain evidence="7 8">DSM 40340</strain>
    </source>
</reference>
<evidence type="ECO:0000256" key="1">
    <source>
        <dbReference type="ARBA" id="ARBA00005417"/>
    </source>
</evidence>
<comment type="caution">
    <text evidence="7">The sequence shown here is derived from an EMBL/GenBank/DDBJ whole genome shotgun (WGS) entry which is preliminary data.</text>
</comment>
<dbReference type="SMART" id="SM00382">
    <property type="entry name" value="AAA"/>
    <property type="match status" value="1"/>
</dbReference>
<name>A0A101PRW0_STRCK</name>
<dbReference type="GO" id="GO:0016887">
    <property type="term" value="F:ATP hydrolysis activity"/>
    <property type="evidence" value="ECO:0007669"/>
    <property type="project" value="InterPro"/>
</dbReference>
<dbReference type="RefSeq" id="WP_059266551.1">
    <property type="nucleotide sequence ID" value="NZ_KQ948372.1"/>
</dbReference>
<evidence type="ECO:0000313" key="7">
    <source>
        <dbReference type="EMBL" id="KUN16575.1"/>
    </source>
</evidence>